<evidence type="ECO:0000313" key="4">
    <source>
        <dbReference type="EMBL" id="KAJ7204765.1"/>
    </source>
</evidence>
<keyword evidence="1" id="KW-0677">Repeat</keyword>
<name>A0AAD6VBA9_9AGAR</name>
<dbReference type="InterPro" id="IPR027417">
    <property type="entry name" value="P-loop_NTPase"/>
</dbReference>
<evidence type="ECO:0000256" key="2">
    <source>
        <dbReference type="SAM" id="MobiDB-lite"/>
    </source>
</evidence>
<dbReference type="InterPro" id="IPR056884">
    <property type="entry name" value="NPHP3-like_N"/>
</dbReference>
<accession>A0AAD6VBA9</accession>
<dbReference type="Gene3D" id="3.40.50.300">
    <property type="entry name" value="P-loop containing nucleotide triphosphate hydrolases"/>
    <property type="match status" value="1"/>
</dbReference>
<feature type="region of interest" description="Disordered" evidence="2">
    <location>
        <begin position="73"/>
        <end position="97"/>
    </location>
</feature>
<evidence type="ECO:0000256" key="1">
    <source>
        <dbReference type="ARBA" id="ARBA00022737"/>
    </source>
</evidence>
<keyword evidence="5" id="KW-1185">Reference proteome</keyword>
<evidence type="ECO:0000259" key="3">
    <source>
        <dbReference type="Pfam" id="PF24883"/>
    </source>
</evidence>
<feature type="compositionally biased region" description="Polar residues" evidence="2">
    <location>
        <begin position="76"/>
        <end position="91"/>
    </location>
</feature>
<dbReference type="PANTHER" id="PTHR10039">
    <property type="entry name" value="AMELOGENIN"/>
    <property type="match status" value="1"/>
</dbReference>
<dbReference type="PANTHER" id="PTHR10039:SF14">
    <property type="entry name" value="NACHT DOMAIN-CONTAINING PROTEIN"/>
    <property type="match status" value="1"/>
</dbReference>
<dbReference type="EMBL" id="JARJCW010000046">
    <property type="protein sequence ID" value="KAJ7204765.1"/>
    <property type="molecule type" value="Genomic_DNA"/>
</dbReference>
<feature type="domain" description="Nephrocystin 3-like N-terminal" evidence="3">
    <location>
        <begin position="155"/>
        <end position="315"/>
    </location>
</feature>
<reference evidence="4" key="1">
    <citation type="submission" date="2023-03" db="EMBL/GenBank/DDBJ databases">
        <title>Massive genome expansion in bonnet fungi (Mycena s.s.) driven by repeated elements and novel gene families across ecological guilds.</title>
        <authorList>
            <consortium name="Lawrence Berkeley National Laboratory"/>
            <person name="Harder C.B."/>
            <person name="Miyauchi S."/>
            <person name="Viragh M."/>
            <person name="Kuo A."/>
            <person name="Thoen E."/>
            <person name="Andreopoulos B."/>
            <person name="Lu D."/>
            <person name="Skrede I."/>
            <person name="Drula E."/>
            <person name="Henrissat B."/>
            <person name="Morin E."/>
            <person name="Kohler A."/>
            <person name="Barry K."/>
            <person name="LaButti K."/>
            <person name="Morin E."/>
            <person name="Salamov A."/>
            <person name="Lipzen A."/>
            <person name="Mereny Z."/>
            <person name="Hegedus B."/>
            <person name="Baldrian P."/>
            <person name="Stursova M."/>
            <person name="Weitz H."/>
            <person name="Taylor A."/>
            <person name="Grigoriev I.V."/>
            <person name="Nagy L.G."/>
            <person name="Martin F."/>
            <person name="Kauserud H."/>
        </authorList>
    </citation>
    <scope>NUCLEOTIDE SEQUENCE</scope>
    <source>
        <strain evidence="4">9144</strain>
    </source>
</reference>
<gene>
    <name evidence="4" type="ORF">GGX14DRAFT_522974</name>
</gene>
<organism evidence="4 5">
    <name type="scientific">Mycena pura</name>
    <dbReference type="NCBI Taxonomy" id="153505"/>
    <lineage>
        <taxon>Eukaryota</taxon>
        <taxon>Fungi</taxon>
        <taxon>Dikarya</taxon>
        <taxon>Basidiomycota</taxon>
        <taxon>Agaricomycotina</taxon>
        <taxon>Agaricomycetes</taxon>
        <taxon>Agaricomycetidae</taxon>
        <taxon>Agaricales</taxon>
        <taxon>Marasmiineae</taxon>
        <taxon>Mycenaceae</taxon>
        <taxon>Mycena</taxon>
    </lineage>
</organism>
<dbReference type="Pfam" id="PF24883">
    <property type="entry name" value="NPHP3_N"/>
    <property type="match status" value="1"/>
</dbReference>
<protein>
    <recommendedName>
        <fullName evidence="3">Nephrocystin 3-like N-terminal domain-containing protein</fullName>
    </recommendedName>
</protein>
<sequence length="577" mass="65002">MVAVYCLESRETFVPREIGLGHMVTFDLKSSQKTTTVCHLQVRPLGHDFGFQIPPPSTSFPHPPHNNSAIQYRRSAASNSHTSQRSPANEPTTTIDGGTFIGGNVNNVYRSRETGIHILHRAIALEALHDSADSYPQPRCHPETRSKMLDKLWNWAIKSEWSEKIETTKALPVLWLHGPAGAGKSAIMRTFAERLADAGRLGGSFFFKRDHATRGNAQKLFATIAYQLALCVTQLKYRISQIVEDDPSSVGRLMSVQMQSLIVAPCLSESNIQPPVILIDGLDECEGHLVQQEILCLIAQFMREHPPVKFLIASRPEPDIRKLFEAPLYEGLYHPFNVEQSFADIAKYLRHEFARIHRDHETMATVAMPWPSPEIFDQFVKRSPGYFIFASTVIKFVDDNNFRPTERLEHLQEASSSEAPFSDLDQLYTQILSRVPARLRLLSILKAITFSKFQLSSITVEKLLELKAGDVQLTLRNLHSVLNVSKESGAITVYHASFQDFLQDAERAGKFYFGTKQLCVDLAHSVFKALAYQCDCRSTNRAGPVGFDLDKLNISDLPPLAEFVPLIERMNPIFILR</sequence>
<dbReference type="AlphaFoldDB" id="A0AAD6VBA9"/>
<proteinExistence type="predicted"/>
<comment type="caution">
    <text evidence="4">The sequence shown here is derived from an EMBL/GenBank/DDBJ whole genome shotgun (WGS) entry which is preliminary data.</text>
</comment>
<dbReference type="SUPFAM" id="SSF52540">
    <property type="entry name" value="P-loop containing nucleoside triphosphate hydrolases"/>
    <property type="match status" value="1"/>
</dbReference>
<dbReference type="Proteomes" id="UP001219525">
    <property type="component" value="Unassembled WGS sequence"/>
</dbReference>
<evidence type="ECO:0000313" key="5">
    <source>
        <dbReference type="Proteomes" id="UP001219525"/>
    </source>
</evidence>